<comment type="caution">
    <text evidence="1">The sequence shown here is derived from an EMBL/GenBank/DDBJ whole genome shotgun (WGS) entry which is preliminary data.</text>
</comment>
<dbReference type="Proteomes" id="UP000327493">
    <property type="component" value="Chromosome 2"/>
</dbReference>
<sequence length="103" mass="11765">LIQVPWFYLLQENPWDHLQTPVLPATHATDRETPVNGIPGTDLLWESLSKWITSPQNQDPGPEMLASPLHHPTVHPTGPIFWWFPPPVRCLWDRTEGGLNSRS</sequence>
<name>A0A5J5DMI9_9PERO</name>
<evidence type="ECO:0000313" key="1">
    <source>
        <dbReference type="EMBL" id="KAA8594647.1"/>
    </source>
</evidence>
<gene>
    <name evidence="1" type="ORF">FQN60_011782</name>
</gene>
<keyword evidence="2" id="KW-1185">Reference proteome</keyword>
<dbReference type="EMBL" id="VOFY01000002">
    <property type="protein sequence ID" value="KAA8594647.1"/>
    <property type="molecule type" value="Genomic_DNA"/>
</dbReference>
<reference evidence="1 2" key="1">
    <citation type="submission" date="2019-08" db="EMBL/GenBank/DDBJ databases">
        <title>A chromosome-level genome assembly, high-density linkage maps, and genome scans reveal the genomic architecture of hybrid incompatibilities underlying speciation via character displacement in darters (Percidae: Etheostominae).</title>
        <authorList>
            <person name="Moran R.L."/>
            <person name="Catchen J.M."/>
            <person name="Fuller R.C."/>
        </authorList>
    </citation>
    <scope>NUCLEOTIDE SEQUENCE [LARGE SCALE GENOMIC DNA]</scope>
    <source>
        <strain evidence="1">EspeVRDwgs_2016</strain>
        <tissue evidence="1">Muscle</tissue>
    </source>
</reference>
<accession>A0A5J5DMI9</accession>
<organism evidence="1 2">
    <name type="scientific">Etheostoma spectabile</name>
    <name type="common">orangethroat darter</name>
    <dbReference type="NCBI Taxonomy" id="54343"/>
    <lineage>
        <taxon>Eukaryota</taxon>
        <taxon>Metazoa</taxon>
        <taxon>Chordata</taxon>
        <taxon>Craniata</taxon>
        <taxon>Vertebrata</taxon>
        <taxon>Euteleostomi</taxon>
        <taxon>Actinopterygii</taxon>
        <taxon>Neopterygii</taxon>
        <taxon>Teleostei</taxon>
        <taxon>Neoteleostei</taxon>
        <taxon>Acanthomorphata</taxon>
        <taxon>Eupercaria</taxon>
        <taxon>Perciformes</taxon>
        <taxon>Percoidei</taxon>
        <taxon>Percidae</taxon>
        <taxon>Etheostomatinae</taxon>
        <taxon>Etheostoma</taxon>
    </lineage>
</organism>
<proteinExistence type="predicted"/>
<protein>
    <submittedName>
        <fullName evidence="1">Uncharacterized protein</fullName>
    </submittedName>
</protein>
<dbReference type="AlphaFoldDB" id="A0A5J5DMI9"/>
<feature type="non-terminal residue" evidence="1">
    <location>
        <position position="1"/>
    </location>
</feature>
<evidence type="ECO:0000313" key="2">
    <source>
        <dbReference type="Proteomes" id="UP000327493"/>
    </source>
</evidence>